<organism evidence="2 3">
    <name type="scientific">Phytophthora ramorum</name>
    <name type="common">Sudden oak death agent</name>
    <dbReference type="NCBI Taxonomy" id="164328"/>
    <lineage>
        <taxon>Eukaryota</taxon>
        <taxon>Sar</taxon>
        <taxon>Stramenopiles</taxon>
        <taxon>Oomycota</taxon>
        <taxon>Peronosporomycetes</taxon>
        <taxon>Peronosporales</taxon>
        <taxon>Peronosporaceae</taxon>
        <taxon>Phytophthora</taxon>
    </lineage>
</organism>
<sequence length="399" mass="46004">MRMMHRSHSLEHEEMRPASPACKPGAPSMLLVPDLQPLRMWPCHYAKAADALGFLKAIDHVEVNETVKRQGRLCYVVQVFLKNPEIRIPTSRNSATRRSAADGSPPRRLSVTELPQDADYQVEREFSEFVKLRYNVWVHAQQPRPTRGCIYCDDITAFVGDSSKRPGGRFPVFVHVNKVSSNRRYTATHPQLNLPATPKSPLNMLAEAHHTDDPFLRKVSAPALQPKRIWPKCYSEPLTFLKNIDHIEISDTKTVDGVVFYVLDVYVRHQLSRIPTNNKQHLEQKPDFRVLRRFSEFETLRERVTAASQQQLMATCPYCDSIRVFMFACYRRPTAFIKLCTGPEARKQLLLHFINRLIEYAVGHPKSDVNTRPQDVWCLGFQSIPVLVEQFLQRRNYVA</sequence>
<evidence type="ECO:0000256" key="1">
    <source>
        <dbReference type="SAM" id="MobiDB-lite"/>
    </source>
</evidence>
<dbReference type="SUPFAM" id="SSF64268">
    <property type="entry name" value="PX domain"/>
    <property type="match status" value="1"/>
</dbReference>
<reference evidence="3" key="1">
    <citation type="journal article" date="2006" name="Science">
        <title>Phytophthora genome sequences uncover evolutionary origins and mechanisms of pathogenesis.</title>
        <authorList>
            <person name="Tyler B.M."/>
            <person name="Tripathy S."/>
            <person name="Zhang X."/>
            <person name="Dehal P."/>
            <person name="Jiang R.H."/>
            <person name="Aerts A."/>
            <person name="Arredondo F.D."/>
            <person name="Baxter L."/>
            <person name="Bensasson D."/>
            <person name="Beynon J.L."/>
            <person name="Chapman J."/>
            <person name="Damasceno C.M."/>
            <person name="Dorrance A.E."/>
            <person name="Dou D."/>
            <person name="Dickerman A.W."/>
            <person name="Dubchak I.L."/>
            <person name="Garbelotto M."/>
            <person name="Gijzen M."/>
            <person name="Gordon S.G."/>
            <person name="Govers F."/>
            <person name="Grunwald N.J."/>
            <person name="Huang W."/>
            <person name="Ivors K.L."/>
            <person name="Jones R.W."/>
            <person name="Kamoun S."/>
            <person name="Krampis K."/>
            <person name="Lamour K.H."/>
            <person name="Lee M.K."/>
            <person name="McDonald W.H."/>
            <person name="Medina M."/>
            <person name="Meijer H.J."/>
            <person name="Nordberg E.K."/>
            <person name="Maclean D.J."/>
            <person name="Ospina-Giraldo M.D."/>
            <person name="Morris P.F."/>
            <person name="Phuntumart V."/>
            <person name="Putnam N.H."/>
            <person name="Rash S."/>
            <person name="Rose J.K."/>
            <person name="Sakihama Y."/>
            <person name="Salamov A.A."/>
            <person name="Savidor A."/>
            <person name="Scheuring C.F."/>
            <person name="Smith B.M."/>
            <person name="Sobral B.W."/>
            <person name="Terry A."/>
            <person name="Torto-Alalibo T.A."/>
            <person name="Win J."/>
            <person name="Xu Z."/>
            <person name="Zhang H."/>
            <person name="Grigoriev I.V."/>
            <person name="Rokhsar D.S."/>
            <person name="Boore J.L."/>
        </authorList>
    </citation>
    <scope>NUCLEOTIDE SEQUENCE [LARGE SCALE GENOMIC DNA]</scope>
    <source>
        <strain evidence="3">Pr102</strain>
    </source>
</reference>
<dbReference type="EnsemblProtists" id="Phyra78852">
    <property type="protein sequence ID" value="Phyra78852"/>
    <property type="gene ID" value="Phyra78852"/>
</dbReference>
<dbReference type="eggNOG" id="ENOG502SRPD">
    <property type="taxonomic scope" value="Eukaryota"/>
</dbReference>
<dbReference type="VEuPathDB" id="FungiDB:KRP22_71"/>
<dbReference type="HOGENOM" id="CLU_691651_0_0_1"/>
<dbReference type="GO" id="GO:0035091">
    <property type="term" value="F:phosphatidylinositol binding"/>
    <property type="evidence" value="ECO:0007669"/>
    <property type="project" value="InterPro"/>
</dbReference>
<accession>H3GQ29</accession>
<dbReference type="InParanoid" id="H3GQ29"/>
<feature type="region of interest" description="Disordered" evidence="1">
    <location>
        <begin position="91"/>
        <end position="110"/>
    </location>
</feature>
<evidence type="ECO:0000313" key="3">
    <source>
        <dbReference type="Proteomes" id="UP000005238"/>
    </source>
</evidence>
<protein>
    <recommendedName>
        <fullName evidence="4">PX domain-containing protein</fullName>
    </recommendedName>
</protein>
<evidence type="ECO:0008006" key="4">
    <source>
        <dbReference type="Google" id="ProtNLM"/>
    </source>
</evidence>
<dbReference type="AlphaFoldDB" id="H3GQ29"/>
<dbReference type="Gene3D" id="3.30.1520.10">
    <property type="entry name" value="Phox-like domain"/>
    <property type="match status" value="1"/>
</dbReference>
<dbReference type="EMBL" id="DS566032">
    <property type="status" value="NOT_ANNOTATED_CDS"/>
    <property type="molecule type" value="Genomic_DNA"/>
</dbReference>
<reference evidence="2" key="2">
    <citation type="submission" date="2015-06" db="UniProtKB">
        <authorList>
            <consortium name="EnsemblProtists"/>
        </authorList>
    </citation>
    <scope>IDENTIFICATION</scope>
    <source>
        <strain evidence="2">Pr102</strain>
    </source>
</reference>
<dbReference type="VEuPathDB" id="FungiDB:KRP22_72"/>
<keyword evidence="3" id="KW-1185">Reference proteome</keyword>
<proteinExistence type="predicted"/>
<dbReference type="Proteomes" id="UP000005238">
    <property type="component" value="Unassembled WGS sequence"/>
</dbReference>
<evidence type="ECO:0000313" key="2">
    <source>
        <dbReference type="EnsemblProtists" id="Phyra78852"/>
    </source>
</evidence>
<dbReference type="InterPro" id="IPR036871">
    <property type="entry name" value="PX_dom_sf"/>
</dbReference>
<feature type="region of interest" description="Disordered" evidence="1">
    <location>
        <begin position="1"/>
        <end position="22"/>
    </location>
</feature>
<dbReference type="VEuPathDB" id="FungiDB:KRP23_7950"/>
<dbReference type="VEuPathDB" id="FungiDB:KRP23_7949"/>
<name>H3GQ29_PHYRM</name>